<evidence type="ECO:0000313" key="1">
    <source>
        <dbReference type="EMBL" id="KWX78213.1"/>
    </source>
</evidence>
<gene>
    <name evidence="1" type="ORF">AML91_05795</name>
</gene>
<sequence>MLEKERWGFKFTFSTIAGFRSLPKAAWAGITWRAIHFCETSADEIFGIYWIGEHTNTAASGGVFFDTVILMKRIVIERRRGMQEYEKSISKHYSKFCACYFNCP</sequence>
<dbReference type="EMBL" id="LIPY01000096">
    <property type="protein sequence ID" value="KWX78213.1"/>
    <property type="molecule type" value="Genomic_DNA"/>
</dbReference>
<organism evidence="1 2">
    <name type="scientific">Paenibacillus jilunlii</name>
    <dbReference type="NCBI Taxonomy" id="682956"/>
    <lineage>
        <taxon>Bacteria</taxon>
        <taxon>Bacillati</taxon>
        <taxon>Bacillota</taxon>
        <taxon>Bacilli</taxon>
        <taxon>Bacillales</taxon>
        <taxon>Paenibacillaceae</taxon>
        <taxon>Paenibacillus</taxon>
    </lineage>
</organism>
<proteinExistence type="predicted"/>
<name>A0ABR5T036_9BACL</name>
<evidence type="ECO:0000313" key="2">
    <source>
        <dbReference type="Proteomes" id="UP000070252"/>
    </source>
</evidence>
<comment type="caution">
    <text evidence="1">The sequence shown here is derived from an EMBL/GenBank/DDBJ whole genome shotgun (WGS) entry which is preliminary data.</text>
</comment>
<reference evidence="1 2" key="1">
    <citation type="submission" date="2015-08" db="EMBL/GenBank/DDBJ databases">
        <title>Genome of Paenibacillus jilunlii.</title>
        <authorList>
            <person name="Sant'Anna F.H."/>
            <person name="Ambrosini A."/>
            <person name="Souza R."/>
            <person name="Bach E."/>
            <person name="Fernandes G."/>
            <person name="Balsanelli E."/>
            <person name="Baura V.A."/>
            <person name="Pedrosa F.O."/>
            <person name="Souza E.M."/>
            <person name="Passaglia L."/>
        </authorList>
    </citation>
    <scope>NUCLEOTIDE SEQUENCE [LARGE SCALE GENOMIC DNA]</scope>
    <source>
        <strain evidence="1 2">DSM 23019</strain>
    </source>
</reference>
<accession>A0ABR5T036</accession>
<keyword evidence="2" id="KW-1185">Reference proteome</keyword>
<protein>
    <submittedName>
        <fullName evidence="1">Uncharacterized protein</fullName>
    </submittedName>
</protein>
<dbReference type="Proteomes" id="UP000070252">
    <property type="component" value="Unassembled WGS sequence"/>
</dbReference>